<dbReference type="EMBL" id="FNET01000001">
    <property type="protein sequence ID" value="SDJ26475.1"/>
    <property type="molecule type" value="Genomic_DNA"/>
</dbReference>
<protein>
    <submittedName>
        <fullName evidence="1">Uncharacterized protein</fullName>
    </submittedName>
</protein>
<accession>A0A1G8SCL4</accession>
<reference evidence="2" key="1">
    <citation type="submission" date="2016-10" db="EMBL/GenBank/DDBJ databases">
        <authorList>
            <person name="Varghese N."/>
            <person name="Submissions S."/>
        </authorList>
    </citation>
    <scope>NUCLEOTIDE SEQUENCE [LARGE SCALE GENOMIC DNA]</scope>
    <source>
        <strain evidence="2">DSM 44796</strain>
    </source>
</reference>
<proteinExistence type="predicted"/>
<sequence>MPDRPGRSYDASKRAVHGEADLHLGETADSPQDTAFLHTRSAAHARAEVPEAGVELVQFAGSEADLVGHRQWPSPSMPATTRLLIINERET</sequence>
<dbReference type="RefSeq" id="WP_090004310.1">
    <property type="nucleotide sequence ID" value="NZ_FNET01000001.1"/>
</dbReference>
<dbReference type="Proteomes" id="UP000199682">
    <property type="component" value="Unassembled WGS sequence"/>
</dbReference>
<evidence type="ECO:0000313" key="1">
    <source>
        <dbReference type="EMBL" id="SDJ26475.1"/>
    </source>
</evidence>
<name>A0A1G8SCL4_9PSEU</name>
<evidence type="ECO:0000313" key="2">
    <source>
        <dbReference type="Proteomes" id="UP000199682"/>
    </source>
</evidence>
<dbReference type="AlphaFoldDB" id="A0A1G8SCL4"/>
<gene>
    <name evidence="1" type="ORF">SAMN04488074_101929</name>
</gene>
<organism evidence="1 2">
    <name type="scientific">Lentzea albidocapillata subsp. violacea</name>
    <dbReference type="NCBI Taxonomy" id="128104"/>
    <lineage>
        <taxon>Bacteria</taxon>
        <taxon>Bacillati</taxon>
        <taxon>Actinomycetota</taxon>
        <taxon>Actinomycetes</taxon>
        <taxon>Pseudonocardiales</taxon>
        <taxon>Pseudonocardiaceae</taxon>
        <taxon>Lentzea</taxon>
    </lineage>
</organism>